<keyword evidence="2" id="KW-0812">Transmembrane</keyword>
<sequence>MGLIDFELDGYDYLTFVLLLLVIVAFFYAMVTLGGLPGKLAEKRNHPHAESVKLGGWIGLFTVFPWFHALMWAYHDSMTVDVRKLPKVSVTGDGSGDPAAPKAGDSAIETVPATLSDVEAADLPPPGAPDGPKGGAAA</sequence>
<dbReference type="EMBL" id="JALNMJ010000005">
    <property type="protein sequence ID" value="MCK7612410.1"/>
    <property type="molecule type" value="Genomic_DNA"/>
</dbReference>
<keyword evidence="4" id="KW-1185">Reference proteome</keyword>
<gene>
    <name evidence="3" type="ORF">M0H32_09580</name>
</gene>
<dbReference type="InterPro" id="IPR011223">
    <property type="entry name" value="UCP028770"/>
</dbReference>
<keyword evidence="2" id="KW-0472">Membrane</keyword>
<evidence type="ECO:0000256" key="1">
    <source>
        <dbReference type="SAM" id="MobiDB-lite"/>
    </source>
</evidence>
<feature type="transmembrane region" description="Helical" evidence="2">
    <location>
        <begin position="54"/>
        <end position="74"/>
    </location>
</feature>
<protein>
    <submittedName>
        <fullName evidence="3">DUF3302 domain-containing protein</fullName>
    </submittedName>
</protein>
<accession>A0ABT0GSJ6</accession>
<feature type="transmembrane region" description="Helical" evidence="2">
    <location>
        <begin position="13"/>
        <end position="33"/>
    </location>
</feature>
<comment type="caution">
    <text evidence="3">The sequence shown here is derived from an EMBL/GenBank/DDBJ whole genome shotgun (WGS) entry which is preliminary data.</text>
</comment>
<dbReference type="RefSeq" id="WP_248153356.1">
    <property type="nucleotide sequence ID" value="NZ_JALNMJ010000005.1"/>
</dbReference>
<evidence type="ECO:0000313" key="4">
    <source>
        <dbReference type="Proteomes" id="UP001431221"/>
    </source>
</evidence>
<reference evidence="3" key="1">
    <citation type="submission" date="2022-04" db="EMBL/GenBank/DDBJ databases">
        <title>Roseibium sp. CAU 1639 isolated from mud.</title>
        <authorList>
            <person name="Kim W."/>
        </authorList>
    </citation>
    <scope>NUCLEOTIDE SEQUENCE</scope>
    <source>
        <strain evidence="3">CAU 1639</strain>
    </source>
</reference>
<evidence type="ECO:0000313" key="3">
    <source>
        <dbReference type="EMBL" id="MCK7612410.1"/>
    </source>
</evidence>
<organism evidence="3 4">
    <name type="scientific">Roseibium sediminicola</name>
    <dbReference type="NCBI Taxonomy" id="2933272"/>
    <lineage>
        <taxon>Bacteria</taxon>
        <taxon>Pseudomonadati</taxon>
        <taxon>Pseudomonadota</taxon>
        <taxon>Alphaproteobacteria</taxon>
        <taxon>Hyphomicrobiales</taxon>
        <taxon>Stappiaceae</taxon>
        <taxon>Roseibium</taxon>
    </lineage>
</organism>
<name>A0ABT0GSJ6_9HYPH</name>
<dbReference type="Pfam" id="PF11742">
    <property type="entry name" value="DUF3302"/>
    <property type="match status" value="1"/>
</dbReference>
<keyword evidence="2" id="KW-1133">Transmembrane helix</keyword>
<proteinExistence type="predicted"/>
<dbReference type="Proteomes" id="UP001431221">
    <property type="component" value="Unassembled WGS sequence"/>
</dbReference>
<feature type="region of interest" description="Disordered" evidence="1">
    <location>
        <begin position="117"/>
        <end position="138"/>
    </location>
</feature>
<evidence type="ECO:0000256" key="2">
    <source>
        <dbReference type="SAM" id="Phobius"/>
    </source>
</evidence>